<dbReference type="InterPro" id="IPR000649">
    <property type="entry name" value="IF-2B-related"/>
</dbReference>
<keyword evidence="4" id="KW-0396">Initiation factor</keyword>
<comment type="similarity">
    <text evidence="2 9">Belongs to the eIF-2B alpha/beta/delta subunits family.</text>
</comment>
<dbReference type="InterPro" id="IPR051855">
    <property type="entry name" value="eIF2B_beta_subunit"/>
</dbReference>
<name>A0AA38HRI0_9CUCU</name>
<evidence type="ECO:0000256" key="5">
    <source>
        <dbReference type="ARBA" id="ARBA00022917"/>
    </source>
</evidence>
<protein>
    <recommendedName>
        <fullName evidence="6">Translation initiation factor eIF2B subunit beta</fullName>
    </recommendedName>
    <alternativeName>
        <fullName evidence="7">eIF2B GDP-GTP exchange factor subunit beta</fullName>
    </alternativeName>
</protein>
<dbReference type="PANTHER" id="PTHR45859:SF1">
    <property type="entry name" value="TRANSLATION INITIATION FACTOR EIF-2B SUBUNIT BETA"/>
    <property type="match status" value="1"/>
</dbReference>
<comment type="subcellular location">
    <subcellularLocation>
        <location evidence="1">Cytoplasm</location>
        <location evidence="1">Cytosol</location>
    </subcellularLocation>
</comment>
<keyword evidence="11" id="KW-1185">Reference proteome</keyword>
<keyword evidence="5" id="KW-0648">Protein biosynthesis</keyword>
<dbReference type="GO" id="GO:0005851">
    <property type="term" value="C:eukaryotic translation initiation factor 2B complex"/>
    <property type="evidence" value="ECO:0007669"/>
    <property type="project" value="TreeGrafter"/>
</dbReference>
<evidence type="ECO:0000256" key="8">
    <source>
        <dbReference type="ARBA" id="ARBA00046432"/>
    </source>
</evidence>
<accession>A0AA38HRI0</accession>
<dbReference type="GO" id="GO:0005829">
    <property type="term" value="C:cytosol"/>
    <property type="evidence" value="ECO:0007669"/>
    <property type="project" value="UniProtKB-SubCell"/>
</dbReference>
<evidence type="ECO:0000313" key="11">
    <source>
        <dbReference type="Proteomes" id="UP001168821"/>
    </source>
</evidence>
<reference evidence="10" key="1">
    <citation type="journal article" date="2023" name="G3 (Bethesda)">
        <title>Whole genome assemblies of Zophobas morio and Tenebrio molitor.</title>
        <authorList>
            <person name="Kaur S."/>
            <person name="Stinson S.A."/>
            <person name="diCenzo G.C."/>
        </authorList>
    </citation>
    <scope>NUCLEOTIDE SEQUENCE</scope>
    <source>
        <strain evidence="10">QUZm001</strain>
    </source>
</reference>
<evidence type="ECO:0000256" key="3">
    <source>
        <dbReference type="ARBA" id="ARBA00022490"/>
    </source>
</evidence>
<sequence length="346" mass="38398">MPQNANLSDVITLISDIKHGKVFSSYEIALRTENLLEKVISEEKWANAKELMQQIKGKIQQVTQSLPLETTATNIMRHILKVIREECDQVSKKKGEGQSLHQLVTADQSEERDYSESHGDLKNCLLDHLTEYKVELETSTENIAAQALEHIHTKEIILTVGKSNTVEKFLKHAAGQRSFQVIVVEAGPLYHGHKMAASLALSGIQTTVIPDSGVFAMMSRVNKVIIGTHSVMADGGLRAASGVHGVALAAKHYSVPVMVLAHMYKLTPSYVCSHEKDTFKMCASPANIIPYSTGPLLNKINVYNPIFDYVPPELVTLFISHQGGNAPSYVYRLLSELYHPDDYELY</sequence>
<dbReference type="EMBL" id="JALNTZ010000009">
    <property type="protein sequence ID" value="KAJ3641756.1"/>
    <property type="molecule type" value="Genomic_DNA"/>
</dbReference>
<dbReference type="InterPro" id="IPR037171">
    <property type="entry name" value="NagB/RpiA_transferase-like"/>
</dbReference>
<evidence type="ECO:0000256" key="9">
    <source>
        <dbReference type="RuleBase" id="RU003814"/>
    </source>
</evidence>
<evidence type="ECO:0000256" key="2">
    <source>
        <dbReference type="ARBA" id="ARBA00007251"/>
    </source>
</evidence>
<dbReference type="Gene3D" id="3.40.50.10470">
    <property type="entry name" value="Translation initiation factor eif-2b, domain 2"/>
    <property type="match status" value="1"/>
</dbReference>
<dbReference type="GO" id="GO:0005085">
    <property type="term" value="F:guanyl-nucleotide exchange factor activity"/>
    <property type="evidence" value="ECO:0007669"/>
    <property type="project" value="TreeGrafter"/>
</dbReference>
<comment type="caution">
    <text evidence="10">The sequence shown here is derived from an EMBL/GenBank/DDBJ whole genome shotgun (WGS) entry which is preliminary data.</text>
</comment>
<dbReference type="PANTHER" id="PTHR45859">
    <property type="entry name" value="TRANSLATION INITIATION FACTOR EIF-2B SUBUNIT BETA"/>
    <property type="match status" value="1"/>
</dbReference>
<evidence type="ECO:0000313" key="10">
    <source>
        <dbReference type="EMBL" id="KAJ3641756.1"/>
    </source>
</evidence>
<proteinExistence type="inferred from homology"/>
<evidence type="ECO:0000256" key="6">
    <source>
        <dbReference type="ARBA" id="ARBA00044122"/>
    </source>
</evidence>
<evidence type="ECO:0000256" key="1">
    <source>
        <dbReference type="ARBA" id="ARBA00004514"/>
    </source>
</evidence>
<dbReference type="Proteomes" id="UP001168821">
    <property type="component" value="Unassembled WGS sequence"/>
</dbReference>
<dbReference type="GO" id="GO:0003743">
    <property type="term" value="F:translation initiation factor activity"/>
    <property type="evidence" value="ECO:0007669"/>
    <property type="project" value="UniProtKB-KW"/>
</dbReference>
<gene>
    <name evidence="10" type="ORF">Zmor_028235</name>
</gene>
<dbReference type="AlphaFoldDB" id="A0AA38HRI0"/>
<evidence type="ECO:0000256" key="4">
    <source>
        <dbReference type="ARBA" id="ARBA00022540"/>
    </source>
</evidence>
<dbReference type="SUPFAM" id="SSF100950">
    <property type="entry name" value="NagB/RpiA/CoA transferase-like"/>
    <property type="match status" value="1"/>
</dbReference>
<organism evidence="10 11">
    <name type="scientific">Zophobas morio</name>
    <dbReference type="NCBI Taxonomy" id="2755281"/>
    <lineage>
        <taxon>Eukaryota</taxon>
        <taxon>Metazoa</taxon>
        <taxon>Ecdysozoa</taxon>
        <taxon>Arthropoda</taxon>
        <taxon>Hexapoda</taxon>
        <taxon>Insecta</taxon>
        <taxon>Pterygota</taxon>
        <taxon>Neoptera</taxon>
        <taxon>Endopterygota</taxon>
        <taxon>Coleoptera</taxon>
        <taxon>Polyphaga</taxon>
        <taxon>Cucujiformia</taxon>
        <taxon>Tenebrionidae</taxon>
        <taxon>Zophobas</taxon>
    </lineage>
</organism>
<dbReference type="Pfam" id="PF01008">
    <property type="entry name" value="IF-2B"/>
    <property type="match status" value="1"/>
</dbReference>
<comment type="subunit">
    <text evidence="8">Component of the translation initiation factor 2B (eIF2B) complex which is a heterodecamer of two sets of five different subunits: alpha, beta, gamma, delta and epsilon. Subunits alpha, beta and delta comprise a regulatory subcomplex and subunits epsilon and gamma comprise a catalytic subcomplex. Within the complex, the hexameric regulatory complex resides at the center, with the two heterodimeric catalytic subcomplexes bound on opposite sides.</text>
</comment>
<keyword evidence="3" id="KW-0963">Cytoplasm</keyword>
<evidence type="ECO:0000256" key="7">
    <source>
        <dbReference type="ARBA" id="ARBA00044228"/>
    </source>
</evidence>
<dbReference type="InterPro" id="IPR042529">
    <property type="entry name" value="IF_2B-like_C"/>
</dbReference>
<dbReference type="FunFam" id="3.40.50.10470:FF:000009">
    <property type="entry name" value="Translation initiation factor eIF2B subunit"/>
    <property type="match status" value="1"/>
</dbReference>